<name>A0A917WIU3_9RHOB</name>
<keyword evidence="1" id="KW-0175">Coiled coil</keyword>
<feature type="region of interest" description="Disordered" evidence="2">
    <location>
        <begin position="1"/>
        <end position="101"/>
    </location>
</feature>
<dbReference type="AlphaFoldDB" id="A0A917WIU3"/>
<dbReference type="EMBL" id="BMLF01000002">
    <property type="protein sequence ID" value="GGM08258.1"/>
    <property type="molecule type" value="Genomic_DNA"/>
</dbReference>
<evidence type="ECO:0000256" key="2">
    <source>
        <dbReference type="SAM" id="MobiDB-lite"/>
    </source>
</evidence>
<comment type="caution">
    <text evidence="4">The sequence shown here is derived from an EMBL/GenBank/DDBJ whole genome shotgun (WGS) entry which is preliminary data.</text>
</comment>
<reference evidence="4" key="1">
    <citation type="journal article" date="2014" name="Int. J. Syst. Evol. Microbiol.">
        <title>Complete genome sequence of Corynebacterium casei LMG S-19264T (=DSM 44701T), isolated from a smear-ripened cheese.</title>
        <authorList>
            <consortium name="US DOE Joint Genome Institute (JGI-PGF)"/>
            <person name="Walter F."/>
            <person name="Albersmeier A."/>
            <person name="Kalinowski J."/>
            <person name="Ruckert C."/>
        </authorList>
    </citation>
    <scope>NUCLEOTIDE SEQUENCE</scope>
    <source>
        <strain evidence="4">CGMCC 1.6293</strain>
    </source>
</reference>
<keyword evidence="5" id="KW-1185">Reference proteome</keyword>
<dbReference type="Gene3D" id="1.10.287.1490">
    <property type="match status" value="1"/>
</dbReference>
<feature type="compositionally biased region" description="Low complexity" evidence="2">
    <location>
        <begin position="73"/>
        <end position="85"/>
    </location>
</feature>
<keyword evidence="3" id="KW-1133">Transmembrane helix</keyword>
<feature type="coiled-coil region" evidence="1">
    <location>
        <begin position="250"/>
        <end position="291"/>
    </location>
</feature>
<evidence type="ECO:0000256" key="3">
    <source>
        <dbReference type="SAM" id="Phobius"/>
    </source>
</evidence>
<keyword evidence="3" id="KW-0812">Transmembrane</keyword>
<dbReference type="RefSeq" id="WP_051630593.1">
    <property type="nucleotide sequence ID" value="NZ_BMLF01000002.1"/>
</dbReference>
<organism evidence="4 5">
    <name type="scientific">Pseudooceanicola nanhaiensis</name>
    <dbReference type="NCBI Taxonomy" id="375761"/>
    <lineage>
        <taxon>Bacteria</taxon>
        <taxon>Pseudomonadati</taxon>
        <taxon>Pseudomonadota</taxon>
        <taxon>Alphaproteobacteria</taxon>
        <taxon>Rhodobacterales</taxon>
        <taxon>Paracoccaceae</taxon>
        <taxon>Pseudooceanicola</taxon>
    </lineage>
</organism>
<evidence type="ECO:0008006" key="6">
    <source>
        <dbReference type="Google" id="ProtNLM"/>
    </source>
</evidence>
<protein>
    <recommendedName>
        <fullName evidence="6">Mitochondrial inner membrane protein</fullName>
    </recommendedName>
</protein>
<feature type="compositionally biased region" description="Basic and acidic residues" evidence="2">
    <location>
        <begin position="55"/>
        <end position="71"/>
    </location>
</feature>
<evidence type="ECO:0000313" key="4">
    <source>
        <dbReference type="EMBL" id="GGM08258.1"/>
    </source>
</evidence>
<proteinExistence type="predicted"/>
<evidence type="ECO:0000313" key="5">
    <source>
        <dbReference type="Proteomes" id="UP000649829"/>
    </source>
</evidence>
<reference evidence="4" key="2">
    <citation type="submission" date="2020-09" db="EMBL/GenBank/DDBJ databases">
        <authorList>
            <person name="Sun Q."/>
            <person name="Zhou Y."/>
        </authorList>
    </citation>
    <scope>NUCLEOTIDE SEQUENCE</scope>
    <source>
        <strain evidence="4">CGMCC 1.6293</strain>
    </source>
</reference>
<accession>A0A917WIU3</accession>
<sequence length="457" mass="46722">MSAKKASSTGKDAKDDRAAAPGDAATGTPEVPATEGSDAVMSAQAGDTPTGGEAGDPRPDLQVEAVEHDPRPATAAAAATAAVAARPDVHLESVRHDPRPASMARTYGAAAATGAAAAPSPAAEAATAPPTPAAAPMARDRSGGGFFPALLGGVIAAALGFGLAYLMFGGADPSANRLDELETRQSDQAAAIDQLRSQVEAGPDLSSLDERFDGFGSDLSAVQDRLDVMAGDMSEAAERITALEKRPVTESVSQEAIAAYEQELDRLRQAMEDQRTEVEALIEDARQMESDANATAAATMQRAALTRILSALDTGAPYAAALADLQEAGMEVPEALAANAESGVPSLADLRAAYPDAARRALSAARANDAGGRSIGDFLRDNLGARSLEPRDGDDADAVLSRAEGALKAGRLGDALAELETLPDASRAELSGWIEQAETRRNAIAAAEELNASLSDS</sequence>
<gene>
    <name evidence="4" type="ORF">GCM10011534_32790</name>
</gene>
<evidence type="ECO:0000256" key="1">
    <source>
        <dbReference type="SAM" id="Coils"/>
    </source>
</evidence>
<keyword evidence="3" id="KW-0472">Membrane</keyword>
<feature type="compositionally biased region" description="Basic and acidic residues" evidence="2">
    <location>
        <begin position="87"/>
        <end position="99"/>
    </location>
</feature>
<feature type="compositionally biased region" description="Low complexity" evidence="2">
    <location>
        <begin position="19"/>
        <end position="29"/>
    </location>
</feature>
<dbReference type="Proteomes" id="UP000649829">
    <property type="component" value="Unassembled WGS sequence"/>
</dbReference>
<feature type="transmembrane region" description="Helical" evidence="3">
    <location>
        <begin position="146"/>
        <end position="168"/>
    </location>
</feature>